<feature type="transmembrane region" description="Helical" evidence="8">
    <location>
        <begin position="138"/>
        <end position="158"/>
    </location>
</feature>
<evidence type="ECO:0000256" key="4">
    <source>
        <dbReference type="ARBA" id="ARBA00022960"/>
    </source>
</evidence>
<feature type="transmembrane region" description="Helical" evidence="8">
    <location>
        <begin position="165"/>
        <end position="187"/>
    </location>
</feature>
<feature type="transmembrane region" description="Helical" evidence="8">
    <location>
        <begin position="453"/>
        <end position="471"/>
    </location>
</feature>
<sequence length="526" mass="58207">MFQEIRHKLATTIMGGAIIIGTAQVLSRLLGLLRERLLASTFGAGNTLDVYYAAFKIPDFVFNIIVLGALSSAFVPVFLEYWNKDKKEGFRIANSLLNIIFLALLAVGVIVFFFTDLIIPLVAIGFDEEKKELTAQLVRIMYLGILFFGASNVVSGILHSLRKFIAFSLAPIMYNLGIIFGIVALVPRWGINGLAYGVVAGAFLHLVIQIPSVLRTGFRYRLLFDWSLAGVKKIGKLMLPRALGLGVTQINQIVITTIASTLAVGSVAVFNLANNLQYFPISVFGVSLALSSFPVFSQAFTEKNKEKFVLHFSQTFRRILFLIIPTSIIVLLLRAQIVRLILGAGNFNWEDTILTAQTLGFFSISLFAQSLIPVLARSFYAFQNTRTPVIISIISMVLNIIGSLVFVQFWGVYGLALAFSLASLVNMILLLIMLRVEVGELDDQRIINSTLKIIFLSLLMGLVIQGLKYLIAPQVDMQTFIGVFLQTTGSMLGGLIVYLLLAAVFKFEEVASMVRMLKKAKQQIFR</sequence>
<dbReference type="Proteomes" id="UP000230779">
    <property type="component" value="Unassembled WGS sequence"/>
</dbReference>
<dbReference type="CDD" id="cd13123">
    <property type="entry name" value="MATE_MurJ_like"/>
    <property type="match status" value="1"/>
</dbReference>
<keyword evidence="7 8" id="KW-0472">Membrane</keyword>
<evidence type="ECO:0000313" key="10">
    <source>
        <dbReference type="EMBL" id="PIY96635.1"/>
    </source>
</evidence>
<evidence type="ECO:0000256" key="8">
    <source>
        <dbReference type="HAMAP-Rule" id="MF_02078"/>
    </source>
</evidence>
<dbReference type="GO" id="GO:0071555">
    <property type="term" value="P:cell wall organization"/>
    <property type="evidence" value="ECO:0007669"/>
    <property type="project" value="UniProtKB-UniRule"/>
</dbReference>
<feature type="transmembrane region" description="Helical" evidence="8">
    <location>
        <begin position="388"/>
        <end position="407"/>
    </location>
</feature>
<evidence type="ECO:0000256" key="3">
    <source>
        <dbReference type="ARBA" id="ARBA00022692"/>
    </source>
</evidence>
<organism evidence="10 11">
    <name type="scientific">Candidatus Kerfeldbacteria bacterium CG_4_10_14_0_8_um_filter_42_10</name>
    <dbReference type="NCBI Taxonomy" id="2014248"/>
    <lineage>
        <taxon>Bacteria</taxon>
        <taxon>Candidatus Kerfeldiibacteriota</taxon>
    </lineage>
</organism>
<keyword evidence="6 8" id="KW-1133">Transmembrane helix</keyword>
<protein>
    <recommendedName>
        <fullName evidence="8">Probable lipid II flippase MurJ</fullName>
    </recommendedName>
</protein>
<dbReference type="PANTHER" id="PTHR47019:SF1">
    <property type="entry name" value="LIPID II FLIPPASE MURJ"/>
    <property type="match status" value="1"/>
</dbReference>
<dbReference type="PIRSF" id="PIRSF002869">
    <property type="entry name" value="MviN"/>
    <property type="match status" value="1"/>
</dbReference>
<feature type="transmembrane region" description="Helical" evidence="8">
    <location>
        <begin position="413"/>
        <end position="432"/>
    </location>
</feature>
<evidence type="ECO:0000256" key="6">
    <source>
        <dbReference type="ARBA" id="ARBA00022989"/>
    </source>
</evidence>
<keyword evidence="3 8" id="KW-0812">Transmembrane</keyword>
<feature type="transmembrane region" description="Helical" evidence="8">
    <location>
        <begin position="278"/>
        <end position="299"/>
    </location>
</feature>
<dbReference type="GO" id="GO:0008360">
    <property type="term" value="P:regulation of cell shape"/>
    <property type="evidence" value="ECO:0007669"/>
    <property type="project" value="UniProtKB-UniRule"/>
</dbReference>
<dbReference type="AlphaFoldDB" id="A0A2M7RIQ3"/>
<dbReference type="UniPathway" id="UPA00219"/>
<feature type="transmembrane region" description="Helical" evidence="8">
    <location>
        <begin position="319"/>
        <end position="342"/>
    </location>
</feature>
<evidence type="ECO:0000313" key="11">
    <source>
        <dbReference type="Proteomes" id="UP000230779"/>
    </source>
</evidence>
<comment type="caution">
    <text evidence="10">The sequence shown here is derived from an EMBL/GenBank/DDBJ whole genome shotgun (WGS) entry which is preliminary data.</text>
</comment>
<dbReference type="GO" id="GO:0009252">
    <property type="term" value="P:peptidoglycan biosynthetic process"/>
    <property type="evidence" value="ECO:0007669"/>
    <property type="project" value="UniProtKB-UniRule"/>
</dbReference>
<accession>A0A2M7RIQ3</accession>
<dbReference type="HAMAP" id="MF_02078">
    <property type="entry name" value="MurJ_MviN"/>
    <property type="match status" value="1"/>
</dbReference>
<keyword evidence="2 8" id="KW-1003">Cell membrane</keyword>
<feature type="transmembrane region" description="Helical" evidence="8">
    <location>
        <begin position="354"/>
        <end position="376"/>
    </location>
</feature>
<feature type="transmembrane region" description="Helical" evidence="8">
    <location>
        <begin position="193"/>
        <end position="214"/>
    </location>
</feature>
<feature type="transmembrane region" description="Helical" evidence="8">
    <location>
        <begin position="99"/>
        <end position="126"/>
    </location>
</feature>
<feature type="transmembrane region" description="Helical" evidence="8">
    <location>
        <begin position="483"/>
        <end position="505"/>
    </location>
</feature>
<dbReference type="GO" id="GO:0034204">
    <property type="term" value="P:lipid translocation"/>
    <property type="evidence" value="ECO:0007669"/>
    <property type="project" value="TreeGrafter"/>
</dbReference>
<feature type="transmembrane region" description="Helical" evidence="8">
    <location>
        <begin position="12"/>
        <end position="30"/>
    </location>
</feature>
<comment type="subcellular location">
    <subcellularLocation>
        <location evidence="1 8">Cell membrane</location>
        <topology evidence="1 8">Multi-pass membrane protein</topology>
    </subcellularLocation>
</comment>
<keyword evidence="4 8" id="KW-0133">Cell shape</keyword>
<evidence type="ECO:0000256" key="1">
    <source>
        <dbReference type="ARBA" id="ARBA00004651"/>
    </source>
</evidence>
<keyword evidence="8 9" id="KW-0961">Cell wall biogenesis/degradation</keyword>
<dbReference type="Pfam" id="PF03023">
    <property type="entry name" value="MurJ"/>
    <property type="match status" value="1"/>
</dbReference>
<keyword evidence="5 8" id="KW-0573">Peptidoglycan synthesis</keyword>
<gene>
    <name evidence="10" type="primary">mviN</name>
    <name evidence="8" type="synonym">murJ</name>
    <name evidence="10" type="ORF">COY66_03830</name>
</gene>
<keyword evidence="8 9" id="KW-0813">Transport</keyword>
<feature type="transmembrane region" description="Helical" evidence="8">
    <location>
        <begin position="60"/>
        <end position="79"/>
    </location>
</feature>
<comment type="similarity">
    <text evidence="8 9">Belongs to the MurJ/MviN family.</text>
</comment>
<dbReference type="PRINTS" id="PR01806">
    <property type="entry name" value="VIRFACTRMVIN"/>
</dbReference>
<proteinExistence type="inferred from homology"/>
<evidence type="ECO:0000256" key="5">
    <source>
        <dbReference type="ARBA" id="ARBA00022984"/>
    </source>
</evidence>
<dbReference type="GO" id="GO:0015648">
    <property type="term" value="F:lipid-linked peptidoglycan transporter activity"/>
    <property type="evidence" value="ECO:0007669"/>
    <property type="project" value="UniProtKB-UniRule"/>
</dbReference>
<name>A0A2M7RIQ3_9BACT</name>
<comment type="function">
    <text evidence="8 9">Involved in peptidoglycan biosynthesis. Transports lipid-linked peptidoglycan precursors from the inner to the outer leaflet of the cytoplasmic membrane.</text>
</comment>
<reference evidence="10 11" key="1">
    <citation type="submission" date="2017-09" db="EMBL/GenBank/DDBJ databases">
        <title>Depth-based differentiation of microbial function through sediment-hosted aquifers and enrichment of novel symbionts in the deep terrestrial subsurface.</title>
        <authorList>
            <person name="Probst A.J."/>
            <person name="Ladd B."/>
            <person name="Jarett J.K."/>
            <person name="Geller-Mcgrath D.E."/>
            <person name="Sieber C.M."/>
            <person name="Emerson J.B."/>
            <person name="Anantharaman K."/>
            <person name="Thomas B.C."/>
            <person name="Malmstrom R."/>
            <person name="Stieglmeier M."/>
            <person name="Klingl A."/>
            <person name="Woyke T."/>
            <person name="Ryan C.M."/>
            <person name="Banfield J.F."/>
        </authorList>
    </citation>
    <scope>NUCLEOTIDE SEQUENCE [LARGE SCALE GENOMIC DNA]</scope>
    <source>
        <strain evidence="10">CG_4_10_14_0_8_um_filter_42_10</strain>
    </source>
</reference>
<dbReference type="NCBIfam" id="TIGR01695">
    <property type="entry name" value="murJ_mviN"/>
    <property type="match status" value="1"/>
</dbReference>
<dbReference type="GO" id="GO:0005886">
    <property type="term" value="C:plasma membrane"/>
    <property type="evidence" value="ECO:0007669"/>
    <property type="project" value="UniProtKB-SubCell"/>
</dbReference>
<evidence type="ECO:0000256" key="2">
    <source>
        <dbReference type="ARBA" id="ARBA00022475"/>
    </source>
</evidence>
<dbReference type="InterPro" id="IPR051050">
    <property type="entry name" value="Lipid_II_flippase_MurJ/MviN"/>
</dbReference>
<evidence type="ECO:0000256" key="9">
    <source>
        <dbReference type="PIRNR" id="PIRNR002869"/>
    </source>
</evidence>
<dbReference type="PANTHER" id="PTHR47019">
    <property type="entry name" value="LIPID II FLIPPASE MURJ"/>
    <property type="match status" value="1"/>
</dbReference>
<feature type="transmembrane region" description="Helical" evidence="8">
    <location>
        <begin position="242"/>
        <end position="272"/>
    </location>
</feature>
<evidence type="ECO:0000256" key="7">
    <source>
        <dbReference type="ARBA" id="ARBA00023136"/>
    </source>
</evidence>
<comment type="pathway">
    <text evidence="8">Cell wall biogenesis; peptidoglycan biosynthesis.</text>
</comment>
<dbReference type="InterPro" id="IPR004268">
    <property type="entry name" value="MurJ"/>
</dbReference>
<dbReference type="EMBL" id="PFMD01000041">
    <property type="protein sequence ID" value="PIY96635.1"/>
    <property type="molecule type" value="Genomic_DNA"/>
</dbReference>